<dbReference type="Proteomes" id="UP001293593">
    <property type="component" value="Unassembled WGS sequence"/>
</dbReference>
<evidence type="ECO:0000256" key="1">
    <source>
        <dbReference type="SAM" id="MobiDB-lite"/>
    </source>
</evidence>
<evidence type="ECO:0000313" key="3">
    <source>
        <dbReference type="Proteomes" id="UP001293593"/>
    </source>
</evidence>
<organism evidence="2 3">
    <name type="scientific">Acacia crassicarpa</name>
    <name type="common">northern wattle</name>
    <dbReference type="NCBI Taxonomy" id="499986"/>
    <lineage>
        <taxon>Eukaryota</taxon>
        <taxon>Viridiplantae</taxon>
        <taxon>Streptophyta</taxon>
        <taxon>Embryophyta</taxon>
        <taxon>Tracheophyta</taxon>
        <taxon>Spermatophyta</taxon>
        <taxon>Magnoliopsida</taxon>
        <taxon>eudicotyledons</taxon>
        <taxon>Gunneridae</taxon>
        <taxon>Pentapetalae</taxon>
        <taxon>rosids</taxon>
        <taxon>fabids</taxon>
        <taxon>Fabales</taxon>
        <taxon>Fabaceae</taxon>
        <taxon>Caesalpinioideae</taxon>
        <taxon>mimosoid clade</taxon>
        <taxon>Acacieae</taxon>
        <taxon>Acacia</taxon>
    </lineage>
</organism>
<reference evidence="2" key="1">
    <citation type="submission" date="2023-10" db="EMBL/GenBank/DDBJ databases">
        <title>Chromosome-level genome of the transformable northern wattle, Acacia crassicarpa.</title>
        <authorList>
            <person name="Massaro I."/>
            <person name="Sinha N.R."/>
            <person name="Poethig S."/>
            <person name="Leichty A.R."/>
        </authorList>
    </citation>
    <scope>NUCLEOTIDE SEQUENCE</scope>
    <source>
        <strain evidence="2">Acra3RX</strain>
        <tissue evidence="2">Leaf</tissue>
    </source>
</reference>
<sequence length="118" mass="13141">MGSRVVLGDKETTKSHSRKHDCGKARGYNLLSSQQEGPKCKEKMIEFMCSCCLLCVCCPLSVVCCIKLPCKICHQAMRRAWHWGCSGSRHRSSADYSSFSDIDSEVSFGKVKSGVRKD</sequence>
<gene>
    <name evidence="2" type="ORF">QN277_006270</name>
</gene>
<protein>
    <submittedName>
        <fullName evidence="2">Uncharacterized protein</fullName>
    </submittedName>
</protein>
<proteinExistence type="predicted"/>
<comment type="caution">
    <text evidence="2">The sequence shown here is derived from an EMBL/GenBank/DDBJ whole genome shotgun (WGS) entry which is preliminary data.</text>
</comment>
<evidence type="ECO:0000313" key="2">
    <source>
        <dbReference type="EMBL" id="KAK4256563.1"/>
    </source>
</evidence>
<dbReference type="EMBL" id="JAWXYG010000012">
    <property type="protein sequence ID" value="KAK4256563.1"/>
    <property type="molecule type" value="Genomic_DNA"/>
</dbReference>
<feature type="compositionally biased region" description="Basic and acidic residues" evidence="1">
    <location>
        <begin position="7"/>
        <end position="23"/>
    </location>
</feature>
<accession>A0AAE1IT84</accession>
<feature type="region of interest" description="Disordered" evidence="1">
    <location>
        <begin position="1"/>
        <end position="23"/>
    </location>
</feature>
<name>A0AAE1IT84_9FABA</name>
<keyword evidence="3" id="KW-1185">Reference proteome</keyword>
<dbReference type="AlphaFoldDB" id="A0AAE1IT84"/>